<evidence type="ECO:0000256" key="3">
    <source>
        <dbReference type="PROSITE-ProRule" id="PRU00221"/>
    </source>
</evidence>
<accession>A0A0C9T213</accession>
<feature type="non-terminal residue" evidence="4">
    <location>
        <position position="284"/>
    </location>
</feature>
<evidence type="ECO:0008006" key="6">
    <source>
        <dbReference type="Google" id="ProtNLM"/>
    </source>
</evidence>
<dbReference type="PANTHER" id="PTHR19857:SF21">
    <property type="entry name" value="ANAPHASE-PROMOTING COMPLEX SUBUNIT 4 WD40 DOMAIN-CONTAINING PROTEIN"/>
    <property type="match status" value="1"/>
</dbReference>
<keyword evidence="5" id="KW-1185">Reference proteome</keyword>
<feature type="repeat" description="WD" evidence="3">
    <location>
        <begin position="10"/>
        <end position="51"/>
    </location>
</feature>
<gene>
    <name evidence="4" type="ORF">PAXINDRAFT_87073</name>
</gene>
<dbReference type="EMBL" id="KN819439">
    <property type="protein sequence ID" value="KIJ09725.1"/>
    <property type="molecule type" value="Genomic_DNA"/>
</dbReference>
<keyword evidence="1 3" id="KW-0853">WD repeat</keyword>
<evidence type="ECO:0000256" key="2">
    <source>
        <dbReference type="ARBA" id="ARBA00022737"/>
    </source>
</evidence>
<dbReference type="InterPro" id="IPR015943">
    <property type="entry name" value="WD40/YVTN_repeat-like_dom_sf"/>
</dbReference>
<evidence type="ECO:0000313" key="4">
    <source>
        <dbReference type="EMBL" id="KIJ09725.1"/>
    </source>
</evidence>
<dbReference type="SMART" id="SM00320">
    <property type="entry name" value="WD40"/>
    <property type="match status" value="4"/>
</dbReference>
<sequence length="284" mass="31174">VSQLPLKYTLTRHTKAINALAISSRGSMLLSGGNDSCIVIWNLSSGEMMQEISVPSAGFISCLAWVKLSDENEDAFVFGASDGNIHLYEQRKDTPLFNFSSITLANAGAVESLAWDSVHRRLASVGDGEVQVWKVGPDESFVSSINNTEKQPYIARSVHFCDDGVLVSYLESGFVFCYTIDTWGLKWKKKVNSCIGNTCLDGLNLLVSNLRDGVDKYALPTMHCTQSFHHTILKNVPLQIAVAREVGWIVVGGDNGFARIFDYQTGAFRGQLDHSTGMYDAVFA</sequence>
<dbReference type="InterPro" id="IPR019775">
    <property type="entry name" value="WD40_repeat_CS"/>
</dbReference>
<dbReference type="PROSITE" id="PS00678">
    <property type="entry name" value="WD_REPEATS_1"/>
    <property type="match status" value="1"/>
</dbReference>
<protein>
    <recommendedName>
        <fullName evidence="6">WD40 repeat-like protein</fullName>
    </recommendedName>
</protein>
<dbReference type="Proteomes" id="UP000053647">
    <property type="component" value="Unassembled WGS sequence"/>
</dbReference>
<proteinExistence type="predicted"/>
<dbReference type="InterPro" id="IPR001680">
    <property type="entry name" value="WD40_rpt"/>
</dbReference>
<dbReference type="PROSITE" id="PS50082">
    <property type="entry name" value="WD_REPEATS_2"/>
    <property type="match status" value="1"/>
</dbReference>
<dbReference type="PANTHER" id="PTHR19857">
    <property type="entry name" value="MITOCHONDRIAL DIVISION PROTEIN 1-RELATED"/>
    <property type="match status" value="1"/>
</dbReference>
<dbReference type="Pfam" id="PF00400">
    <property type="entry name" value="WD40"/>
    <property type="match status" value="2"/>
</dbReference>
<name>A0A0C9T213_PAXIN</name>
<dbReference type="HOGENOM" id="CLU_057730_1_0_1"/>
<dbReference type="Gene3D" id="2.130.10.10">
    <property type="entry name" value="YVTN repeat-like/Quinoprotein amine dehydrogenase"/>
    <property type="match status" value="1"/>
</dbReference>
<reference evidence="5" key="2">
    <citation type="submission" date="2015-01" db="EMBL/GenBank/DDBJ databases">
        <title>Evolutionary Origins and Diversification of the Mycorrhizal Mutualists.</title>
        <authorList>
            <consortium name="DOE Joint Genome Institute"/>
            <consortium name="Mycorrhizal Genomics Consortium"/>
            <person name="Kohler A."/>
            <person name="Kuo A."/>
            <person name="Nagy L.G."/>
            <person name="Floudas D."/>
            <person name="Copeland A."/>
            <person name="Barry K.W."/>
            <person name="Cichocki N."/>
            <person name="Veneault-Fourrey C."/>
            <person name="LaButti K."/>
            <person name="Lindquist E.A."/>
            <person name="Lipzen A."/>
            <person name="Lundell T."/>
            <person name="Morin E."/>
            <person name="Murat C."/>
            <person name="Riley R."/>
            <person name="Ohm R."/>
            <person name="Sun H."/>
            <person name="Tunlid A."/>
            <person name="Henrissat B."/>
            <person name="Grigoriev I.V."/>
            <person name="Hibbett D.S."/>
            <person name="Martin F."/>
        </authorList>
    </citation>
    <scope>NUCLEOTIDE SEQUENCE [LARGE SCALE GENOMIC DNA]</scope>
    <source>
        <strain evidence="5">ATCC 200175</strain>
    </source>
</reference>
<evidence type="ECO:0000313" key="5">
    <source>
        <dbReference type="Proteomes" id="UP000053647"/>
    </source>
</evidence>
<dbReference type="InterPro" id="IPR051179">
    <property type="entry name" value="WD_repeat_multifunction"/>
</dbReference>
<dbReference type="AlphaFoldDB" id="A0A0C9T213"/>
<dbReference type="InterPro" id="IPR036322">
    <property type="entry name" value="WD40_repeat_dom_sf"/>
</dbReference>
<dbReference type="OrthoDB" id="3238562at2759"/>
<dbReference type="SUPFAM" id="SSF50978">
    <property type="entry name" value="WD40 repeat-like"/>
    <property type="match status" value="1"/>
</dbReference>
<reference evidence="4 5" key="1">
    <citation type="submission" date="2014-06" db="EMBL/GenBank/DDBJ databases">
        <authorList>
            <consortium name="DOE Joint Genome Institute"/>
            <person name="Kuo A."/>
            <person name="Kohler A."/>
            <person name="Nagy L.G."/>
            <person name="Floudas D."/>
            <person name="Copeland A."/>
            <person name="Barry K.W."/>
            <person name="Cichocki N."/>
            <person name="Veneault-Fourrey C."/>
            <person name="LaButti K."/>
            <person name="Lindquist E.A."/>
            <person name="Lipzen A."/>
            <person name="Lundell T."/>
            <person name="Morin E."/>
            <person name="Murat C."/>
            <person name="Sun H."/>
            <person name="Tunlid A."/>
            <person name="Henrissat B."/>
            <person name="Grigoriev I.V."/>
            <person name="Hibbett D.S."/>
            <person name="Martin F."/>
            <person name="Nordberg H.P."/>
            <person name="Cantor M.N."/>
            <person name="Hua S.X."/>
        </authorList>
    </citation>
    <scope>NUCLEOTIDE SEQUENCE [LARGE SCALE GENOMIC DNA]</scope>
    <source>
        <strain evidence="4 5">ATCC 200175</strain>
    </source>
</reference>
<organism evidence="4 5">
    <name type="scientific">Paxillus involutus ATCC 200175</name>
    <dbReference type="NCBI Taxonomy" id="664439"/>
    <lineage>
        <taxon>Eukaryota</taxon>
        <taxon>Fungi</taxon>
        <taxon>Dikarya</taxon>
        <taxon>Basidiomycota</taxon>
        <taxon>Agaricomycotina</taxon>
        <taxon>Agaricomycetes</taxon>
        <taxon>Agaricomycetidae</taxon>
        <taxon>Boletales</taxon>
        <taxon>Paxilineae</taxon>
        <taxon>Paxillaceae</taxon>
        <taxon>Paxillus</taxon>
    </lineage>
</organism>
<dbReference type="PROSITE" id="PS50294">
    <property type="entry name" value="WD_REPEATS_REGION"/>
    <property type="match status" value="1"/>
</dbReference>
<evidence type="ECO:0000256" key="1">
    <source>
        <dbReference type="ARBA" id="ARBA00022574"/>
    </source>
</evidence>
<keyword evidence="2" id="KW-0677">Repeat</keyword>